<accession>A0A1E3J4W3</accession>
<evidence type="ECO:0000313" key="2">
    <source>
        <dbReference type="Proteomes" id="UP000094819"/>
    </source>
</evidence>
<sequence>MTDKPGPTKDLLLPAAPIVSYQAADVNNHLLPPISAWFPYLPSVAPLLQHHPPPCPSNGSDMLENHPGPSFNVLALTFDSPNYERADVIRGEDRAGREPSIEVSPRDTSKLGGGWDWGAALEVITVSAAPALPLLHPRLSPTPLTTNNLHP</sequence>
<gene>
    <name evidence="1" type="ORF">L198_04518</name>
</gene>
<reference evidence="1 2" key="1">
    <citation type="submission" date="2016-06" db="EMBL/GenBank/DDBJ databases">
        <title>Evolution of pathogenesis and genome organization in the Tremellales.</title>
        <authorList>
            <person name="Cuomo C."/>
            <person name="Litvintseva A."/>
            <person name="Heitman J."/>
            <person name="Chen Y."/>
            <person name="Sun S."/>
            <person name="Springer D."/>
            <person name="Dromer F."/>
            <person name="Young S."/>
            <person name="Zeng Q."/>
            <person name="Chapman S."/>
            <person name="Gujja S."/>
            <person name="Saif S."/>
            <person name="Birren B."/>
        </authorList>
    </citation>
    <scope>NUCLEOTIDE SEQUENCE [LARGE SCALE GENOMIC DNA]</scope>
    <source>
        <strain evidence="1 2">CBS 7118</strain>
    </source>
</reference>
<dbReference type="AlphaFoldDB" id="A0A1E3J4W3"/>
<protein>
    <submittedName>
        <fullName evidence="1">Uncharacterized protein</fullName>
    </submittedName>
</protein>
<name>A0A1E3J4W3_9TREE</name>
<comment type="caution">
    <text evidence="1">The sequence shown here is derived from an EMBL/GenBank/DDBJ whole genome shotgun (WGS) entry which is preliminary data.</text>
</comment>
<dbReference type="Proteomes" id="UP000094819">
    <property type="component" value="Unassembled WGS sequence"/>
</dbReference>
<dbReference type="GeneID" id="30193731"/>
<organism evidence="1 2">
    <name type="scientific">Cryptococcus wingfieldii CBS 7118</name>
    <dbReference type="NCBI Taxonomy" id="1295528"/>
    <lineage>
        <taxon>Eukaryota</taxon>
        <taxon>Fungi</taxon>
        <taxon>Dikarya</taxon>
        <taxon>Basidiomycota</taxon>
        <taxon>Agaricomycotina</taxon>
        <taxon>Tremellomycetes</taxon>
        <taxon>Tremellales</taxon>
        <taxon>Cryptococcaceae</taxon>
        <taxon>Cryptococcus</taxon>
    </lineage>
</organism>
<proteinExistence type="predicted"/>
<keyword evidence="2" id="KW-1185">Reference proteome</keyword>
<dbReference type="EMBL" id="AWGH01000012">
    <property type="protein sequence ID" value="ODN95899.1"/>
    <property type="molecule type" value="Genomic_DNA"/>
</dbReference>
<dbReference type="RefSeq" id="XP_019031564.1">
    <property type="nucleotide sequence ID" value="XM_019176636.1"/>
</dbReference>
<evidence type="ECO:0000313" key="1">
    <source>
        <dbReference type="EMBL" id="ODN95899.1"/>
    </source>
</evidence>